<dbReference type="PANTHER" id="PTHR42765:SF1">
    <property type="entry name" value="ISOLEUCINE--TRNA LIGASE, MITOCHONDRIAL"/>
    <property type="match status" value="1"/>
</dbReference>
<feature type="binding site" evidence="10">
    <location>
        <position position="569"/>
    </location>
    <ligand>
        <name>L-isoleucyl-5'-AMP</name>
        <dbReference type="ChEBI" id="CHEBI:178002"/>
    </ligand>
</feature>
<dbReference type="InterPro" id="IPR002300">
    <property type="entry name" value="aa-tRNA-synth_Ia"/>
</dbReference>
<feature type="binding site" evidence="10">
    <location>
        <position position="923"/>
    </location>
    <ligand>
        <name>Zn(2+)</name>
        <dbReference type="ChEBI" id="CHEBI:29105"/>
    </ligand>
</feature>
<dbReference type="InterPro" id="IPR013155">
    <property type="entry name" value="M/V/L/I-tRNA-synth_anticd-bd"/>
</dbReference>
<dbReference type="AlphaFoldDB" id="A0A143DDE7"/>
<comment type="similarity">
    <text evidence="1 10">Belongs to the class-I aminoacyl-tRNA synthetase family. IleS type 1 subfamily.</text>
</comment>
<dbReference type="GO" id="GO:0008270">
    <property type="term" value="F:zinc ion binding"/>
    <property type="evidence" value="ECO:0007669"/>
    <property type="project" value="UniProtKB-UniRule"/>
</dbReference>
<comment type="cofactor">
    <cofactor evidence="10">
        <name>Zn(2+)</name>
        <dbReference type="ChEBI" id="CHEBI:29105"/>
    </cofactor>
    <text evidence="10">Binds 1 zinc ion per subunit.</text>
</comment>
<dbReference type="InterPro" id="IPR001412">
    <property type="entry name" value="aa-tRNA-synth_I_CS"/>
</dbReference>
<feature type="short sequence motif" description="'KMSKS' region" evidence="10">
    <location>
        <begin position="610"/>
        <end position="614"/>
    </location>
</feature>
<name>A0A143DDE7_9PROT</name>
<feature type="binding site" evidence="10">
    <location>
        <position position="907"/>
    </location>
    <ligand>
        <name>Zn(2+)</name>
        <dbReference type="ChEBI" id="CHEBI:29105"/>
    </ligand>
</feature>
<protein>
    <recommendedName>
        <fullName evidence="10">Isoleucine--tRNA ligase</fullName>
        <ecNumber evidence="10">6.1.1.5</ecNumber>
    </recommendedName>
    <alternativeName>
        <fullName evidence="10">Isoleucyl-tRNA synthetase</fullName>
        <shortName evidence="10">IleRS</shortName>
    </alternativeName>
</protein>
<dbReference type="Gene3D" id="1.10.730.20">
    <property type="match status" value="1"/>
</dbReference>
<keyword evidence="3 10" id="KW-0436">Ligase</keyword>
<evidence type="ECO:0000256" key="1">
    <source>
        <dbReference type="ARBA" id="ARBA00006887"/>
    </source>
</evidence>
<dbReference type="HAMAP" id="MF_02002">
    <property type="entry name" value="Ile_tRNA_synth_type1"/>
    <property type="match status" value="1"/>
</dbReference>
<dbReference type="PRINTS" id="PR00984">
    <property type="entry name" value="TRNASYNTHILE"/>
</dbReference>
<dbReference type="InterPro" id="IPR002301">
    <property type="entry name" value="Ile-tRNA-ligase"/>
</dbReference>
<reference evidence="13 14" key="1">
    <citation type="submission" date="2016-02" db="EMBL/GenBank/DDBJ databases">
        <title>Complete Genome of H5569, the type strain of the newly described species Haematospirillium jordaniae.</title>
        <authorList>
            <person name="Nicholson A.C."/>
            <person name="Humrighouse B.W."/>
            <person name="Loparov V."/>
            <person name="McQuiston J.R."/>
        </authorList>
    </citation>
    <scope>NUCLEOTIDE SEQUENCE [LARGE SCALE GENOMIC DNA]</scope>
    <source>
        <strain evidence="13 14">H5569</strain>
    </source>
</reference>
<evidence type="ECO:0000256" key="2">
    <source>
        <dbReference type="ARBA" id="ARBA00022490"/>
    </source>
</evidence>
<gene>
    <name evidence="10 13" type="primary">ileS</name>
    <name evidence="13" type="ORF">AY555_05335</name>
</gene>
<dbReference type="GO" id="GO:0000049">
    <property type="term" value="F:tRNA binding"/>
    <property type="evidence" value="ECO:0007669"/>
    <property type="project" value="InterPro"/>
</dbReference>
<dbReference type="OrthoDB" id="9810365at2"/>
<dbReference type="GO" id="GO:0005524">
    <property type="term" value="F:ATP binding"/>
    <property type="evidence" value="ECO:0007669"/>
    <property type="project" value="UniProtKB-UniRule"/>
</dbReference>
<feature type="binding site" evidence="10">
    <location>
        <position position="904"/>
    </location>
    <ligand>
        <name>Zn(2+)</name>
        <dbReference type="ChEBI" id="CHEBI:29105"/>
    </ligand>
</feature>
<comment type="subunit">
    <text evidence="10">Monomer.</text>
</comment>
<organism evidence="13 14">
    <name type="scientific">Haematospirillum jordaniae</name>
    <dbReference type="NCBI Taxonomy" id="1549855"/>
    <lineage>
        <taxon>Bacteria</taxon>
        <taxon>Pseudomonadati</taxon>
        <taxon>Pseudomonadota</taxon>
        <taxon>Alphaproteobacteria</taxon>
        <taxon>Rhodospirillales</taxon>
        <taxon>Novispirillaceae</taxon>
        <taxon>Haematospirillum</taxon>
    </lineage>
</organism>
<dbReference type="Pfam" id="PF08264">
    <property type="entry name" value="Anticodon_1"/>
    <property type="match status" value="1"/>
</dbReference>
<evidence type="ECO:0000313" key="13">
    <source>
        <dbReference type="EMBL" id="AMW34696.1"/>
    </source>
</evidence>
<keyword evidence="2 10" id="KW-0963">Cytoplasm</keyword>
<dbReference type="EC" id="6.1.1.5" evidence="10"/>
<accession>A0A143DDE7</accession>
<dbReference type="GO" id="GO:0005829">
    <property type="term" value="C:cytosol"/>
    <property type="evidence" value="ECO:0007669"/>
    <property type="project" value="TreeGrafter"/>
</dbReference>
<evidence type="ECO:0000256" key="5">
    <source>
        <dbReference type="ARBA" id="ARBA00022840"/>
    </source>
</evidence>
<evidence type="ECO:0000259" key="11">
    <source>
        <dbReference type="Pfam" id="PF00133"/>
    </source>
</evidence>
<dbReference type="EMBL" id="CP014525">
    <property type="protein sequence ID" value="AMW34696.1"/>
    <property type="molecule type" value="Genomic_DNA"/>
</dbReference>
<dbReference type="GO" id="GO:0004822">
    <property type="term" value="F:isoleucine-tRNA ligase activity"/>
    <property type="evidence" value="ECO:0007669"/>
    <property type="project" value="UniProtKB-UniRule"/>
</dbReference>
<evidence type="ECO:0000256" key="8">
    <source>
        <dbReference type="ARBA" id="ARBA00025217"/>
    </source>
</evidence>
<dbReference type="Gene3D" id="1.10.10.830">
    <property type="entry name" value="Ile-tRNA synthetase CP2 domain-like"/>
    <property type="match status" value="1"/>
</dbReference>
<dbReference type="GO" id="GO:0002161">
    <property type="term" value="F:aminoacyl-tRNA deacylase activity"/>
    <property type="evidence" value="ECO:0007669"/>
    <property type="project" value="InterPro"/>
</dbReference>
<comment type="function">
    <text evidence="8 10">Catalyzes the attachment of isoleucine to tRNA(Ile). As IleRS can inadvertently accommodate and process structurally similar amino acids such as valine, to avoid such errors it has two additional distinct tRNA(Ile)-dependent editing activities. One activity is designated as 'pretransfer' editing and involves the hydrolysis of activated Val-AMP. The other activity is designated 'posttransfer' editing and involves deacylation of mischarged Val-tRNA(Ile).</text>
</comment>
<evidence type="ECO:0000256" key="9">
    <source>
        <dbReference type="ARBA" id="ARBA00048359"/>
    </source>
</evidence>
<comment type="subcellular location">
    <subcellularLocation>
        <location evidence="10">Cytoplasm</location>
    </subcellularLocation>
</comment>
<dbReference type="Proteomes" id="UP000076066">
    <property type="component" value="Chromosome"/>
</dbReference>
<dbReference type="Gene3D" id="3.40.50.620">
    <property type="entry name" value="HUPs"/>
    <property type="match status" value="2"/>
</dbReference>
<keyword evidence="10" id="KW-0862">Zinc</keyword>
<dbReference type="InterPro" id="IPR023585">
    <property type="entry name" value="Ile-tRNA-ligase_type1"/>
</dbReference>
<feature type="domain" description="Aminoacyl-tRNA synthetase class Ia" evidence="11">
    <location>
        <begin position="30"/>
        <end position="648"/>
    </location>
</feature>
<dbReference type="InterPro" id="IPR033708">
    <property type="entry name" value="Anticodon_Ile_BEm"/>
</dbReference>
<feature type="domain" description="Methionyl/Valyl/Leucyl/Isoleucyl-tRNA synthetase anticodon-binding" evidence="12">
    <location>
        <begin position="693"/>
        <end position="847"/>
    </location>
</feature>
<sequence length="936" mass="104494">MTADYKNSVFLPRTSFPMRAGLPAQEPGHLERWNQMGLYARQREQARGRPLFVLHDGPPYANGHLHIGHALNKILKDVVVRSRQMMGFDVDYVPGWDCHGLPIEWKIEEEYRARGQNKDDVPVVEFRRECRAFAERWIDIQREEFRRLGIGGDWGRPYTTMAYAAEARIVAELGKFLLDGSLYRGARPVLWSVVEKTALAEAEVEYKDHTSTTIWVRFPVVSARVPALQGADIVIWTTTPWTIPGNRALACGADLEYGVYRVTSVTDGALVSVGDRLVLSTSLASSVMETGHFEAVCEANLGGADLDGVLCAHPLRGQGYDFDVPVMIGDFVTADQGTGIVHQAPGHGEDDFYLCRSKGIHPPDMVLDGGTYADTIPLFAGQHIYKIAPVMVDALTAAGKLVAHGKLVHSYPHSWRSKAPLIYRATSQWFISMDKTGLREKALAAVDATRFVPAMGRNRLRSMVEQRPDWCVSRQRSWGSPITVFVNRHTGEPLRDPAVMDRIVAAVAQRGADAWFEDNPQDFLGDAYDLKDYEQVRDVLDVWFDSGCTHAFVLEDRDGSAWPADLYLEGSDQHRGWFQSSLLQSCGTRGRAPYKAVLTHGFTLDGQGRKMSKSIGNTVAPQDVVKEYGADILRLWVASTDYMNDQRLGSEILKQTAESYRRLRNTLRYMLGALDGFSAAEAVANEASMPELERWVLHRLTEMDAIVRRCCDDYEFQTLFAELTAFCTNDLSAFYFDIRKDLLYCGHPQDPERRACRTVIDRLFNTLVRWMAPVLCFTAEEAWLCRHPGDDSSVHLTGFEAVPEHWRDDDLAARWAAVARVRRVVLGALEQARNAKVIGASLQAHAVVYAPAEVQDGIRAYPMHDICITSALTLSSDPVPDAAYTLPEVPGVGVVIETASGEKCQRCWKVLPDVGSHPREGVCQRCDDVLARTEPA</sequence>
<evidence type="ECO:0000256" key="3">
    <source>
        <dbReference type="ARBA" id="ARBA00022598"/>
    </source>
</evidence>
<dbReference type="CDD" id="cd00818">
    <property type="entry name" value="IleRS_core"/>
    <property type="match status" value="1"/>
</dbReference>
<keyword evidence="4 10" id="KW-0547">Nucleotide-binding</keyword>
<dbReference type="InterPro" id="IPR009008">
    <property type="entry name" value="Val/Leu/Ile-tRNA-synth_edit"/>
</dbReference>
<dbReference type="KEGG" id="hjo:AY555_05335"/>
<dbReference type="InterPro" id="IPR050081">
    <property type="entry name" value="Ile-tRNA_ligase"/>
</dbReference>
<evidence type="ECO:0000259" key="12">
    <source>
        <dbReference type="Pfam" id="PF08264"/>
    </source>
</evidence>
<dbReference type="SUPFAM" id="SSF50677">
    <property type="entry name" value="ValRS/IleRS/LeuRS editing domain"/>
    <property type="match status" value="1"/>
</dbReference>
<comment type="catalytic activity">
    <reaction evidence="9 10">
        <text>tRNA(Ile) + L-isoleucine + ATP = L-isoleucyl-tRNA(Ile) + AMP + diphosphate</text>
        <dbReference type="Rhea" id="RHEA:11060"/>
        <dbReference type="Rhea" id="RHEA-COMP:9666"/>
        <dbReference type="Rhea" id="RHEA-COMP:9695"/>
        <dbReference type="ChEBI" id="CHEBI:30616"/>
        <dbReference type="ChEBI" id="CHEBI:33019"/>
        <dbReference type="ChEBI" id="CHEBI:58045"/>
        <dbReference type="ChEBI" id="CHEBI:78442"/>
        <dbReference type="ChEBI" id="CHEBI:78528"/>
        <dbReference type="ChEBI" id="CHEBI:456215"/>
        <dbReference type="EC" id="6.1.1.5"/>
    </reaction>
</comment>
<dbReference type="InterPro" id="IPR009080">
    <property type="entry name" value="tRNAsynth_Ia_anticodon-bd"/>
</dbReference>
<feature type="short sequence motif" description="'HIGH' region" evidence="10">
    <location>
        <begin position="59"/>
        <end position="69"/>
    </location>
</feature>
<dbReference type="CDD" id="cd07960">
    <property type="entry name" value="Anticodon_Ia_Ile_BEm"/>
    <property type="match status" value="1"/>
</dbReference>
<comment type="domain">
    <text evidence="10">IleRS has two distinct active sites: one for aminoacylation and one for editing. The misactivated valine is translocated from the active site to the editing site, which sterically excludes the correctly activated isoleucine. The single editing site contains two valyl binding pockets, one specific for each substrate (Val-AMP or Val-tRNA(Ile)).</text>
</comment>
<dbReference type="STRING" id="1549855.AY555_05335"/>
<dbReference type="NCBIfam" id="TIGR00392">
    <property type="entry name" value="ileS"/>
    <property type="match status" value="1"/>
</dbReference>
<dbReference type="GO" id="GO:0006428">
    <property type="term" value="P:isoleucyl-tRNA aminoacylation"/>
    <property type="evidence" value="ECO:0007669"/>
    <property type="project" value="UniProtKB-UniRule"/>
</dbReference>
<evidence type="ECO:0000313" key="14">
    <source>
        <dbReference type="Proteomes" id="UP000076066"/>
    </source>
</evidence>
<feature type="binding site" evidence="10">
    <location>
        <position position="613"/>
    </location>
    <ligand>
        <name>ATP</name>
        <dbReference type="ChEBI" id="CHEBI:30616"/>
    </ligand>
</feature>
<keyword evidence="10" id="KW-0479">Metal-binding</keyword>
<evidence type="ECO:0000256" key="6">
    <source>
        <dbReference type="ARBA" id="ARBA00022917"/>
    </source>
</evidence>
<keyword evidence="7 10" id="KW-0030">Aminoacyl-tRNA synthetase</keyword>
<feature type="binding site" evidence="10">
    <location>
        <position position="926"/>
    </location>
    <ligand>
        <name>Zn(2+)</name>
        <dbReference type="ChEBI" id="CHEBI:29105"/>
    </ligand>
</feature>
<dbReference type="PROSITE" id="PS00178">
    <property type="entry name" value="AA_TRNA_LIGASE_I"/>
    <property type="match status" value="1"/>
</dbReference>
<dbReference type="PANTHER" id="PTHR42765">
    <property type="entry name" value="SOLEUCYL-TRNA SYNTHETASE"/>
    <property type="match status" value="1"/>
</dbReference>
<dbReference type="Pfam" id="PF00133">
    <property type="entry name" value="tRNA-synt_1"/>
    <property type="match status" value="1"/>
</dbReference>
<keyword evidence="14" id="KW-1185">Reference proteome</keyword>
<dbReference type="Gene3D" id="3.90.740.10">
    <property type="entry name" value="Valyl/Leucyl/Isoleucyl-tRNA synthetase, editing domain"/>
    <property type="match status" value="1"/>
</dbReference>
<dbReference type="GeneID" id="53316575"/>
<dbReference type="SUPFAM" id="SSF47323">
    <property type="entry name" value="Anticodon-binding domain of a subclass of class I aminoacyl-tRNA synthetases"/>
    <property type="match status" value="1"/>
</dbReference>
<proteinExistence type="inferred from homology"/>
<keyword evidence="6 10" id="KW-0648">Protein biosynthesis</keyword>
<evidence type="ECO:0000256" key="4">
    <source>
        <dbReference type="ARBA" id="ARBA00022741"/>
    </source>
</evidence>
<dbReference type="InterPro" id="IPR014729">
    <property type="entry name" value="Rossmann-like_a/b/a_fold"/>
</dbReference>
<dbReference type="SUPFAM" id="SSF52374">
    <property type="entry name" value="Nucleotidylyl transferase"/>
    <property type="match status" value="1"/>
</dbReference>
<evidence type="ECO:0000256" key="7">
    <source>
        <dbReference type="ARBA" id="ARBA00023146"/>
    </source>
</evidence>
<keyword evidence="5 10" id="KW-0067">ATP-binding</keyword>
<evidence type="ECO:0000256" key="10">
    <source>
        <dbReference type="HAMAP-Rule" id="MF_02002"/>
    </source>
</evidence>
<dbReference type="RefSeq" id="WP_066134381.1">
    <property type="nucleotide sequence ID" value="NZ_CP014525.1"/>
</dbReference>